<accession>A0A1B8H6L7</accession>
<dbReference type="RefSeq" id="WP_067424577.1">
    <property type="nucleotide sequence ID" value="NZ_LZEX01000034.1"/>
</dbReference>
<dbReference type="Pfam" id="PF13561">
    <property type="entry name" value="adh_short_C2"/>
    <property type="match status" value="1"/>
</dbReference>
<dbReference type="PRINTS" id="PR00081">
    <property type="entry name" value="GDHRDH"/>
</dbReference>
<dbReference type="CDD" id="cd05233">
    <property type="entry name" value="SDR_c"/>
    <property type="match status" value="1"/>
</dbReference>
<dbReference type="Proteomes" id="UP000092247">
    <property type="component" value="Unassembled WGS sequence"/>
</dbReference>
<gene>
    <name evidence="2" type="ORF">AYY17_07380</name>
</gene>
<evidence type="ECO:0008006" key="4">
    <source>
        <dbReference type="Google" id="ProtNLM"/>
    </source>
</evidence>
<dbReference type="InterPro" id="IPR036291">
    <property type="entry name" value="NAD(P)-bd_dom_sf"/>
</dbReference>
<evidence type="ECO:0000313" key="3">
    <source>
        <dbReference type="Proteomes" id="UP000092247"/>
    </source>
</evidence>
<dbReference type="Gene3D" id="3.40.50.720">
    <property type="entry name" value="NAD(P)-binding Rossmann-like Domain"/>
    <property type="match status" value="1"/>
</dbReference>
<dbReference type="EMBL" id="LZEX01000034">
    <property type="protein sequence ID" value="OBU04722.1"/>
    <property type="molecule type" value="Genomic_DNA"/>
</dbReference>
<dbReference type="AlphaFoldDB" id="A0A1B8H6L7"/>
<sequence length="245" mass="26427">MNPHQRTAVITDAEGCLGKQLARTLLDEHYRVIGIFSNEQAMQAFMQEPDNKSAFLPIVCNSHSAGFANEVIQQGIIHFGNIDVVIHNSGAFVSKSFETTTSDDLQHLVSSNIYSLFNLSQLAIKNMLKNGGGKIIVVTSSIALQPSQKIPAALSVLVKEGVHGLVRALALEYAKKNIRINAVAPGYIESPACAGLNKDFINLVSPADKVGTIKDIIDSIRFLLTSDYINGTIMPVDGGYSAGNW</sequence>
<dbReference type="STRING" id="368603.AYY16_02360"/>
<comment type="similarity">
    <text evidence="1">Belongs to the short-chain dehydrogenases/reductases (SDR) family.</text>
</comment>
<evidence type="ECO:0000256" key="1">
    <source>
        <dbReference type="ARBA" id="ARBA00006484"/>
    </source>
</evidence>
<dbReference type="SUPFAM" id="SSF51735">
    <property type="entry name" value="NAD(P)-binding Rossmann-fold domains"/>
    <property type="match status" value="1"/>
</dbReference>
<evidence type="ECO:0000313" key="2">
    <source>
        <dbReference type="EMBL" id="OBU04722.1"/>
    </source>
</evidence>
<dbReference type="PANTHER" id="PTHR42879:SF2">
    <property type="entry name" value="3-OXOACYL-[ACYL-CARRIER-PROTEIN] REDUCTASE FABG"/>
    <property type="match status" value="1"/>
</dbReference>
<comment type="caution">
    <text evidence="2">The sequence shown here is derived from an EMBL/GenBank/DDBJ whole genome shotgun (WGS) entry which is preliminary data.</text>
</comment>
<reference evidence="2 3" key="1">
    <citation type="submission" date="2016-06" db="EMBL/GenBank/DDBJ databases">
        <authorList>
            <person name="Kjaerup R.B."/>
            <person name="Dalgaard T.S."/>
            <person name="Juul-Madsen H.R."/>
        </authorList>
    </citation>
    <scope>NUCLEOTIDE SEQUENCE [LARGE SCALE GENOMIC DNA]</scope>
    <source>
        <strain evidence="2 3">GCSL-Mp3</strain>
    </source>
</reference>
<organism evidence="2 3">
    <name type="scientific">Morganella psychrotolerans</name>
    <dbReference type="NCBI Taxonomy" id="368603"/>
    <lineage>
        <taxon>Bacteria</taxon>
        <taxon>Pseudomonadati</taxon>
        <taxon>Pseudomonadota</taxon>
        <taxon>Gammaproteobacteria</taxon>
        <taxon>Enterobacterales</taxon>
        <taxon>Morganellaceae</taxon>
        <taxon>Morganella</taxon>
    </lineage>
</organism>
<dbReference type="PANTHER" id="PTHR42879">
    <property type="entry name" value="3-OXOACYL-(ACYL-CARRIER-PROTEIN) REDUCTASE"/>
    <property type="match status" value="1"/>
</dbReference>
<name>A0A1B8H6L7_9GAMM</name>
<protein>
    <recommendedName>
        <fullName evidence="4">SDR family oxidoreductase</fullName>
    </recommendedName>
</protein>
<dbReference type="InterPro" id="IPR002347">
    <property type="entry name" value="SDR_fam"/>
</dbReference>
<proteinExistence type="inferred from homology"/>
<dbReference type="InterPro" id="IPR050259">
    <property type="entry name" value="SDR"/>
</dbReference>